<keyword evidence="3" id="KW-1185">Reference proteome</keyword>
<dbReference type="VEuPathDB" id="TrichDB:TRFO_35216"/>
<dbReference type="SMART" id="SM01118">
    <property type="entry name" value="CYTH"/>
    <property type="match status" value="1"/>
</dbReference>
<evidence type="ECO:0000259" key="1">
    <source>
        <dbReference type="PROSITE" id="PS51707"/>
    </source>
</evidence>
<dbReference type="PANTHER" id="PTHR34948:SF2">
    <property type="entry name" value="TRIPHOSPHATE TUNNEL METALLOENZYME 3"/>
    <property type="match status" value="1"/>
</dbReference>
<name>A0A1J4JGV4_9EUKA</name>
<feature type="domain" description="CYTH" evidence="1">
    <location>
        <begin position="1"/>
        <end position="199"/>
    </location>
</feature>
<proteinExistence type="predicted"/>
<evidence type="ECO:0000313" key="3">
    <source>
        <dbReference type="Proteomes" id="UP000179807"/>
    </source>
</evidence>
<organism evidence="2 3">
    <name type="scientific">Tritrichomonas foetus</name>
    <dbReference type="NCBI Taxonomy" id="1144522"/>
    <lineage>
        <taxon>Eukaryota</taxon>
        <taxon>Metamonada</taxon>
        <taxon>Parabasalia</taxon>
        <taxon>Tritrichomonadida</taxon>
        <taxon>Tritrichomonadidae</taxon>
        <taxon>Tritrichomonas</taxon>
    </lineage>
</organism>
<dbReference type="SUPFAM" id="SSF55154">
    <property type="entry name" value="CYTH-like phosphatases"/>
    <property type="match status" value="1"/>
</dbReference>
<dbReference type="PANTHER" id="PTHR34948">
    <property type="entry name" value="OS08G0299200 PROTEIN"/>
    <property type="match status" value="1"/>
</dbReference>
<dbReference type="GO" id="GO:0016462">
    <property type="term" value="F:pyrophosphatase activity"/>
    <property type="evidence" value="ECO:0007669"/>
    <property type="project" value="UniProtKB-ARBA"/>
</dbReference>
<dbReference type="InterPro" id="IPR023577">
    <property type="entry name" value="CYTH_domain"/>
</dbReference>
<protein>
    <submittedName>
        <fullName evidence="2">Adenylate cyclase family protein</fullName>
    </submittedName>
</protein>
<reference evidence="2" key="1">
    <citation type="submission" date="2016-10" db="EMBL/GenBank/DDBJ databases">
        <authorList>
            <person name="Benchimol M."/>
            <person name="Almeida L.G."/>
            <person name="Vasconcelos A.T."/>
            <person name="Perreira-Neves A."/>
            <person name="Rosa I.A."/>
            <person name="Tasca T."/>
            <person name="Bogo M.R."/>
            <person name="de Souza W."/>
        </authorList>
    </citation>
    <scope>NUCLEOTIDE SEQUENCE [LARGE SCALE GENOMIC DNA]</scope>
    <source>
        <strain evidence="2">K</strain>
    </source>
</reference>
<dbReference type="Proteomes" id="UP000179807">
    <property type="component" value="Unassembled WGS sequence"/>
</dbReference>
<dbReference type="Gene3D" id="2.40.320.10">
    <property type="entry name" value="Hypothetical Protein Pfu-838710-001"/>
    <property type="match status" value="1"/>
</dbReference>
<dbReference type="Pfam" id="PF01928">
    <property type="entry name" value="CYTH"/>
    <property type="match status" value="1"/>
</dbReference>
<dbReference type="AlphaFoldDB" id="A0A1J4JGV4"/>
<evidence type="ECO:0000313" key="2">
    <source>
        <dbReference type="EMBL" id="OHS98400.1"/>
    </source>
</evidence>
<comment type="caution">
    <text evidence="2">The sequence shown here is derived from an EMBL/GenBank/DDBJ whole genome shotgun (WGS) entry which is preliminary data.</text>
</comment>
<dbReference type="PROSITE" id="PS51707">
    <property type="entry name" value="CYTH"/>
    <property type="match status" value="1"/>
</dbReference>
<gene>
    <name evidence="2" type="ORF">TRFO_35216</name>
</gene>
<accession>A0A1J4JGV4</accession>
<dbReference type="OrthoDB" id="2160189at2759"/>
<dbReference type="GeneID" id="94844834"/>
<dbReference type="InterPro" id="IPR033469">
    <property type="entry name" value="CYTH-like_dom_sf"/>
</dbReference>
<dbReference type="RefSeq" id="XP_068351537.1">
    <property type="nucleotide sequence ID" value="XM_068510130.1"/>
</dbReference>
<sequence length="213" mass="24326">MTEVEVKLTLEESGYRKVIDHFQSSLQETLDQWNIFFDTPDGELGSQRCSFRLRQIKSDKNPERWFICCKKGGQLSQGVAIRPETEAEIDKDAGNKILSNPNLIFKLSPQIIQNELQEVSSSKFEIIGDFRTIRRVISFAGMKIEADESFLPDNSVFFELEIECENPQQAKKEIEAELNKIGVSFVDSTKGKMARLMSLPPEKRISRKSCVID</sequence>
<dbReference type="EMBL" id="MLAK01001058">
    <property type="protein sequence ID" value="OHS98400.1"/>
    <property type="molecule type" value="Genomic_DNA"/>
</dbReference>